<reference evidence="3" key="1">
    <citation type="journal article" date="2021" name="Nat. Commun.">
        <title>Genetic determinants of endophytism in the Arabidopsis root mycobiome.</title>
        <authorList>
            <person name="Mesny F."/>
            <person name="Miyauchi S."/>
            <person name="Thiergart T."/>
            <person name="Pickel B."/>
            <person name="Atanasova L."/>
            <person name="Karlsson M."/>
            <person name="Huettel B."/>
            <person name="Barry K.W."/>
            <person name="Haridas S."/>
            <person name="Chen C."/>
            <person name="Bauer D."/>
            <person name="Andreopoulos W."/>
            <person name="Pangilinan J."/>
            <person name="LaButti K."/>
            <person name="Riley R."/>
            <person name="Lipzen A."/>
            <person name="Clum A."/>
            <person name="Drula E."/>
            <person name="Henrissat B."/>
            <person name="Kohler A."/>
            <person name="Grigoriev I.V."/>
            <person name="Martin F.M."/>
            <person name="Hacquard S."/>
        </authorList>
    </citation>
    <scope>NUCLEOTIDE SEQUENCE</scope>
    <source>
        <strain evidence="3">MPI-SDFR-AT-0120</strain>
    </source>
</reference>
<feature type="domain" description="BAR" evidence="2">
    <location>
        <begin position="15"/>
        <end position="237"/>
    </location>
</feature>
<dbReference type="AlphaFoldDB" id="A0A8K0R6C6"/>
<evidence type="ECO:0000259" key="2">
    <source>
        <dbReference type="PROSITE" id="PS51021"/>
    </source>
</evidence>
<dbReference type="GO" id="GO:0005737">
    <property type="term" value="C:cytoplasm"/>
    <property type="evidence" value="ECO:0007669"/>
    <property type="project" value="InterPro"/>
</dbReference>
<sequence>MNINKKFDRLKQWTNEKMGAEARTGLSDEFKALELEMNLRHEGMDKMQKSMTTYVKSMSKRAEGDDREKQLPGGYLGSSMVTHGEDFEPDSEFGNCLSSLGRANERLARVQETYVASATTSWLEGLERSLVQMKEYQAARKKLETRRLAYDTSLAKMQKSKKEDFRMEEELRAQKAKYEETSEDVFRRMQDIKEAEVDLVQDLTSFLEAELSYHDRCREILLNVKREWPVRETHTATRPVRSRSVTAHGYADRFNPVEEEPEPELPRITIPKLSSRSRSPAPETASPGGYALRPSYSRTSTYDGASGSREDSPARRLTRVATDSSAISSSRNNLRPVRQTNAFADEYEDDYAPSNGHRRDRSPPSPDRSSQGSGSVMSRAASWSTADLGSAGKKAPPPPPPSRAKKPPPPPPPMKRSALSASEVTRY</sequence>
<organism evidence="3 4">
    <name type="scientific">Paraphoma chrysanthemicola</name>
    <dbReference type="NCBI Taxonomy" id="798071"/>
    <lineage>
        <taxon>Eukaryota</taxon>
        <taxon>Fungi</taxon>
        <taxon>Dikarya</taxon>
        <taxon>Ascomycota</taxon>
        <taxon>Pezizomycotina</taxon>
        <taxon>Dothideomycetes</taxon>
        <taxon>Pleosporomycetidae</taxon>
        <taxon>Pleosporales</taxon>
        <taxon>Pleosporineae</taxon>
        <taxon>Phaeosphaeriaceae</taxon>
        <taxon>Paraphoma</taxon>
    </lineage>
</organism>
<dbReference type="CDD" id="cd07593">
    <property type="entry name" value="BAR_MUG137_fungi"/>
    <property type="match status" value="1"/>
</dbReference>
<feature type="compositionally biased region" description="Pro residues" evidence="1">
    <location>
        <begin position="395"/>
        <end position="414"/>
    </location>
</feature>
<evidence type="ECO:0000313" key="3">
    <source>
        <dbReference type="EMBL" id="KAH7087486.1"/>
    </source>
</evidence>
<protein>
    <recommendedName>
        <fullName evidence="2">BAR domain-containing protein</fullName>
    </recommendedName>
</protein>
<keyword evidence="4" id="KW-1185">Reference proteome</keyword>
<dbReference type="Gene3D" id="1.20.1270.60">
    <property type="entry name" value="Arfaptin homology (AH) domain/BAR domain"/>
    <property type="match status" value="1"/>
</dbReference>
<dbReference type="InterPro" id="IPR027267">
    <property type="entry name" value="AH/BAR_dom_sf"/>
</dbReference>
<dbReference type="PROSITE" id="PS51021">
    <property type="entry name" value="BAR"/>
    <property type="match status" value="1"/>
</dbReference>
<evidence type="ECO:0000256" key="1">
    <source>
        <dbReference type="SAM" id="MobiDB-lite"/>
    </source>
</evidence>
<feature type="region of interest" description="Disordered" evidence="1">
    <location>
        <begin position="251"/>
        <end position="427"/>
    </location>
</feature>
<dbReference type="OrthoDB" id="14167at2759"/>
<proteinExistence type="predicted"/>
<dbReference type="SMART" id="SM00721">
    <property type="entry name" value="BAR"/>
    <property type="match status" value="1"/>
</dbReference>
<dbReference type="SUPFAM" id="SSF103657">
    <property type="entry name" value="BAR/IMD domain-like"/>
    <property type="match status" value="1"/>
</dbReference>
<feature type="compositionally biased region" description="Polar residues" evidence="1">
    <location>
        <begin position="371"/>
        <end position="387"/>
    </location>
</feature>
<accession>A0A8K0R6C6</accession>
<dbReference type="Proteomes" id="UP000813461">
    <property type="component" value="Unassembled WGS sequence"/>
</dbReference>
<name>A0A8K0R6C6_9PLEO</name>
<dbReference type="InterPro" id="IPR004148">
    <property type="entry name" value="BAR_dom"/>
</dbReference>
<gene>
    <name evidence="3" type="ORF">FB567DRAFT_525121</name>
</gene>
<evidence type="ECO:0000313" key="4">
    <source>
        <dbReference type="Proteomes" id="UP000813461"/>
    </source>
</evidence>
<feature type="compositionally biased region" description="Polar residues" evidence="1">
    <location>
        <begin position="321"/>
        <end position="342"/>
    </location>
</feature>
<dbReference type="Pfam" id="PF03114">
    <property type="entry name" value="BAR"/>
    <property type="match status" value="1"/>
</dbReference>
<dbReference type="EMBL" id="JAGMVJ010000009">
    <property type="protein sequence ID" value="KAH7087486.1"/>
    <property type="molecule type" value="Genomic_DNA"/>
</dbReference>
<comment type="caution">
    <text evidence="3">The sequence shown here is derived from an EMBL/GenBank/DDBJ whole genome shotgun (WGS) entry which is preliminary data.</text>
</comment>